<dbReference type="InterPro" id="IPR003593">
    <property type="entry name" value="AAA+_ATPase"/>
</dbReference>
<dbReference type="GO" id="GO:0016887">
    <property type="term" value="F:ATP hydrolysis activity"/>
    <property type="evidence" value="ECO:0007669"/>
    <property type="project" value="InterPro"/>
</dbReference>
<keyword evidence="7 11" id="KW-0067">ATP-binding</keyword>
<proteinExistence type="predicted"/>
<keyword evidence="9" id="KW-0472">Membrane</keyword>
<dbReference type="CDD" id="cd03215">
    <property type="entry name" value="ABC_Carb_Monos_II"/>
    <property type="match status" value="1"/>
</dbReference>
<keyword evidence="11" id="KW-0378">Hydrolase</keyword>
<dbReference type="Gene3D" id="3.40.50.300">
    <property type="entry name" value="P-loop containing nucleotide triphosphate hydrolases"/>
    <property type="match status" value="2"/>
</dbReference>
<keyword evidence="4" id="KW-0762">Sugar transport</keyword>
<evidence type="ECO:0000313" key="11">
    <source>
        <dbReference type="EMBL" id="VUX35146.1"/>
    </source>
</evidence>
<dbReference type="InterPro" id="IPR027417">
    <property type="entry name" value="P-loop_NTPase"/>
</dbReference>
<dbReference type="GO" id="GO:0005886">
    <property type="term" value="C:plasma membrane"/>
    <property type="evidence" value="ECO:0007669"/>
    <property type="project" value="UniProtKB-SubCell"/>
</dbReference>
<dbReference type="PANTHER" id="PTHR43790:SF3">
    <property type="entry name" value="D-ALLOSE IMPORT ATP-BINDING PROTEIN ALSA-RELATED"/>
    <property type="match status" value="1"/>
</dbReference>
<dbReference type="Proteomes" id="UP000408482">
    <property type="component" value="Unassembled WGS sequence"/>
</dbReference>
<evidence type="ECO:0000256" key="5">
    <source>
        <dbReference type="ARBA" id="ARBA00022737"/>
    </source>
</evidence>
<evidence type="ECO:0000256" key="8">
    <source>
        <dbReference type="ARBA" id="ARBA00022967"/>
    </source>
</evidence>
<accession>A0A564VRD0</accession>
<dbReference type="AlphaFoldDB" id="A0A564VRD0"/>
<comment type="subcellular location">
    <subcellularLocation>
        <location evidence="1">Cell membrane</location>
        <topology evidence="1">Peripheral membrane protein</topology>
    </subcellularLocation>
</comment>
<dbReference type="EMBL" id="CABHNW010000048">
    <property type="protein sequence ID" value="VUX35146.1"/>
    <property type="molecule type" value="Genomic_DNA"/>
</dbReference>
<dbReference type="PANTHER" id="PTHR43790">
    <property type="entry name" value="CARBOHYDRATE TRANSPORT ATP-BINDING PROTEIN MG119-RELATED"/>
    <property type="match status" value="1"/>
</dbReference>
<dbReference type="PROSITE" id="PS50893">
    <property type="entry name" value="ABC_TRANSPORTER_2"/>
    <property type="match status" value="2"/>
</dbReference>
<dbReference type="SMART" id="SM00382">
    <property type="entry name" value="AAA"/>
    <property type="match status" value="2"/>
</dbReference>
<reference evidence="11 12" key="1">
    <citation type="submission" date="2019-07" db="EMBL/GenBank/DDBJ databases">
        <authorList>
            <person name="Hibberd C M."/>
            <person name="Gehrig L. J."/>
            <person name="Chang H.-W."/>
            <person name="Venkatesh S."/>
        </authorList>
    </citation>
    <scope>NUCLEOTIDE SEQUENCE [LARGE SCALE GENOMIC DNA]</scope>
    <source>
        <strain evidence="11">Blautia_luti_SSTS_Bg7063</strain>
    </source>
</reference>
<feature type="domain" description="ABC transporter" evidence="10">
    <location>
        <begin position="292"/>
        <end position="536"/>
    </location>
</feature>
<evidence type="ECO:0000256" key="6">
    <source>
        <dbReference type="ARBA" id="ARBA00022741"/>
    </source>
</evidence>
<evidence type="ECO:0000256" key="1">
    <source>
        <dbReference type="ARBA" id="ARBA00004202"/>
    </source>
</evidence>
<dbReference type="PROSITE" id="PS00211">
    <property type="entry name" value="ABC_TRANSPORTER_1"/>
    <property type="match status" value="1"/>
</dbReference>
<evidence type="ECO:0000256" key="9">
    <source>
        <dbReference type="ARBA" id="ARBA00023136"/>
    </source>
</evidence>
<keyword evidence="5" id="KW-0677">Repeat</keyword>
<evidence type="ECO:0000256" key="7">
    <source>
        <dbReference type="ARBA" id="ARBA00022840"/>
    </source>
</evidence>
<evidence type="ECO:0000259" key="10">
    <source>
        <dbReference type="PROSITE" id="PS50893"/>
    </source>
</evidence>
<gene>
    <name evidence="11" type="primary">rbsA_2</name>
    <name evidence="11" type="ORF">RSSSTS7063_02800</name>
</gene>
<dbReference type="InterPro" id="IPR017871">
    <property type="entry name" value="ABC_transporter-like_CS"/>
</dbReference>
<dbReference type="Pfam" id="PF00005">
    <property type="entry name" value="ABC_tran"/>
    <property type="match status" value="2"/>
</dbReference>
<dbReference type="FunFam" id="3.40.50.300:FF:000127">
    <property type="entry name" value="Ribose import ATP-binding protein RbsA"/>
    <property type="match status" value="1"/>
</dbReference>
<dbReference type="InterPro" id="IPR003439">
    <property type="entry name" value="ABC_transporter-like_ATP-bd"/>
</dbReference>
<dbReference type="SUPFAM" id="SSF52540">
    <property type="entry name" value="P-loop containing nucleoside triphosphate hydrolases"/>
    <property type="match status" value="2"/>
</dbReference>
<keyword evidence="2" id="KW-0813">Transport</keyword>
<dbReference type="InterPro" id="IPR050107">
    <property type="entry name" value="ABC_carbohydrate_import_ATPase"/>
</dbReference>
<evidence type="ECO:0000256" key="2">
    <source>
        <dbReference type="ARBA" id="ARBA00022448"/>
    </source>
</evidence>
<keyword evidence="12" id="KW-1185">Reference proteome</keyword>
<sequence length="542" mass="59878">MSNILQGKEEYFTLIQKYSHYQPVGRMIEYNQIKGKGGERAVSEYVLELKGITKIFPGVKALNNVQFQLKPGEVHALMGENGAGKSTFIKVITGVHKAEEGEMFLNGQKVDFKGPKDAQEAGIAAVYQHPTSYPHLTVAENIFMGHEIIKHHMIQWKEMNQEANKYLGELDADFDATAEMGTLSVAQQQMVEIAKALSTNAKIIILDEPTAALTRNESEKLYTLVDKLKENGVSIIFISHRFEDMYRLASRVTVFRDSQYIGTYDVNGITNADLIKAMVGREINDLFPKPEVKLGDEMLRIEHLSRTGFFKDVSFNVRAGEIVGLTGLVGAGRTEVMEAVSGITHPDEGKVFLEGKEVYIKTPSEAMEKGIILLPEDRQKQGLVMSWGLGRNVTLPIISKYAKCGFNDEKSERELSKKLLEEVDTKAVDIFQPASSLSGGNQQKVVVAKALAQEMKVVIMDEPTKGVDVGAKAEIYAIMGDLAKKGYAIILISSEMPEILGMSDRIVVMCNGRKTGELNRGEATQEGILELSMEKSTGKGTK</sequence>
<evidence type="ECO:0000313" key="12">
    <source>
        <dbReference type="Proteomes" id="UP000408482"/>
    </source>
</evidence>
<dbReference type="GO" id="GO:0005524">
    <property type="term" value="F:ATP binding"/>
    <property type="evidence" value="ECO:0007669"/>
    <property type="project" value="UniProtKB-KW"/>
</dbReference>
<evidence type="ECO:0000256" key="4">
    <source>
        <dbReference type="ARBA" id="ARBA00022597"/>
    </source>
</evidence>
<dbReference type="EC" id="3.6.3.17" evidence="11"/>
<evidence type="ECO:0000256" key="3">
    <source>
        <dbReference type="ARBA" id="ARBA00022475"/>
    </source>
</evidence>
<dbReference type="CDD" id="cd03216">
    <property type="entry name" value="ABC_Carb_Monos_I"/>
    <property type="match status" value="1"/>
</dbReference>
<keyword evidence="8" id="KW-1278">Translocase</keyword>
<feature type="domain" description="ABC transporter" evidence="10">
    <location>
        <begin position="47"/>
        <end position="282"/>
    </location>
</feature>
<organism evidence="11 12">
    <name type="scientific">Blautia luti</name>
    <dbReference type="NCBI Taxonomy" id="89014"/>
    <lineage>
        <taxon>Bacteria</taxon>
        <taxon>Bacillati</taxon>
        <taxon>Bacillota</taxon>
        <taxon>Clostridia</taxon>
        <taxon>Lachnospirales</taxon>
        <taxon>Lachnospiraceae</taxon>
        <taxon>Blautia</taxon>
    </lineage>
</organism>
<protein>
    <submittedName>
        <fullName evidence="11">Ribose import ATP-binding protein RbsA</fullName>
        <ecNumber evidence="11">3.6.3.17</ecNumber>
    </submittedName>
</protein>
<keyword evidence="6" id="KW-0547">Nucleotide-binding</keyword>
<name>A0A564VRD0_9FIRM</name>
<keyword evidence="3" id="KW-1003">Cell membrane</keyword>